<dbReference type="RefSeq" id="WP_131017610.1">
    <property type="nucleotide sequence ID" value="NZ_SIRE01000029.1"/>
</dbReference>
<comment type="caution">
    <text evidence="1">The sequence shown here is derived from an EMBL/GenBank/DDBJ whole genome shotgun (WGS) entry which is preliminary data.</text>
</comment>
<dbReference type="OrthoDB" id="42613at2"/>
<organism evidence="1 2">
    <name type="scientific">Paenibacillus thalictri</name>
    <dbReference type="NCBI Taxonomy" id="2527873"/>
    <lineage>
        <taxon>Bacteria</taxon>
        <taxon>Bacillati</taxon>
        <taxon>Bacillota</taxon>
        <taxon>Bacilli</taxon>
        <taxon>Bacillales</taxon>
        <taxon>Paenibacillaceae</taxon>
        <taxon>Paenibacillus</taxon>
    </lineage>
</organism>
<keyword evidence="2" id="KW-1185">Reference proteome</keyword>
<dbReference type="AlphaFoldDB" id="A0A4Q9DI64"/>
<sequence length="122" mass="14224">MFDICFPEGFSKDSNEILADFFASHFLMPEESILEEYNWNSFEVEKEHIIRLCVKYGVSFIGMALRLHNLGLITNESYQTYLRKSQKGNLRLKELCISEGIEPSIFEAPRDAYISENYINLI</sequence>
<dbReference type="Proteomes" id="UP000293142">
    <property type="component" value="Unassembled WGS sequence"/>
</dbReference>
<protein>
    <submittedName>
        <fullName evidence="1">Uncharacterized protein</fullName>
    </submittedName>
</protein>
<dbReference type="EMBL" id="SIRE01000029">
    <property type="protein sequence ID" value="TBL70893.1"/>
    <property type="molecule type" value="Genomic_DNA"/>
</dbReference>
<proteinExistence type="predicted"/>
<gene>
    <name evidence="1" type="ORF">EYB31_32140</name>
</gene>
<reference evidence="1 2" key="1">
    <citation type="submission" date="2019-02" db="EMBL/GenBank/DDBJ databases">
        <title>Paenibacillus sp. nov., isolated from surface-sterilized tissue of Thalictrum simplex L.</title>
        <authorList>
            <person name="Tuo L."/>
        </authorList>
    </citation>
    <scope>NUCLEOTIDE SEQUENCE [LARGE SCALE GENOMIC DNA]</scope>
    <source>
        <strain evidence="1 2">N2SHLJ1</strain>
    </source>
</reference>
<evidence type="ECO:0000313" key="1">
    <source>
        <dbReference type="EMBL" id="TBL70893.1"/>
    </source>
</evidence>
<name>A0A4Q9DI64_9BACL</name>
<evidence type="ECO:0000313" key="2">
    <source>
        <dbReference type="Proteomes" id="UP000293142"/>
    </source>
</evidence>
<accession>A0A4Q9DI64</accession>